<proteinExistence type="predicted"/>
<sequence>MPRNGRCPPRWMTHRAHERNPLVRRSSCHENGRKDYAEIPPKSYAVDAETSSRVLSQKKGGFHLPEKHSKGHKPSGFGDPPAGQANGGGARTRDRRLPSDLKRTFYSPCHQ</sequence>
<name>A0AAV4DWE2_9GAST</name>
<dbReference type="AlphaFoldDB" id="A0AAV4DWE2"/>
<organism evidence="2 3">
    <name type="scientific">Plakobranchus ocellatus</name>
    <dbReference type="NCBI Taxonomy" id="259542"/>
    <lineage>
        <taxon>Eukaryota</taxon>
        <taxon>Metazoa</taxon>
        <taxon>Spiralia</taxon>
        <taxon>Lophotrochozoa</taxon>
        <taxon>Mollusca</taxon>
        <taxon>Gastropoda</taxon>
        <taxon>Heterobranchia</taxon>
        <taxon>Euthyneura</taxon>
        <taxon>Panpulmonata</taxon>
        <taxon>Sacoglossa</taxon>
        <taxon>Placobranchoidea</taxon>
        <taxon>Plakobranchidae</taxon>
        <taxon>Plakobranchus</taxon>
    </lineage>
</organism>
<evidence type="ECO:0000313" key="3">
    <source>
        <dbReference type="Proteomes" id="UP000735302"/>
    </source>
</evidence>
<feature type="compositionally biased region" description="Basic and acidic residues" evidence="1">
    <location>
        <begin position="27"/>
        <end position="37"/>
    </location>
</feature>
<feature type="compositionally biased region" description="Basic and acidic residues" evidence="1">
    <location>
        <begin position="91"/>
        <end position="103"/>
    </location>
</feature>
<keyword evidence="3" id="KW-1185">Reference proteome</keyword>
<dbReference type="EMBL" id="BLXT01008440">
    <property type="protein sequence ID" value="GFO48703.1"/>
    <property type="molecule type" value="Genomic_DNA"/>
</dbReference>
<gene>
    <name evidence="2" type="ORF">PoB_007520800</name>
</gene>
<evidence type="ECO:0000313" key="2">
    <source>
        <dbReference type="EMBL" id="GFO48703.1"/>
    </source>
</evidence>
<evidence type="ECO:0000256" key="1">
    <source>
        <dbReference type="SAM" id="MobiDB-lite"/>
    </source>
</evidence>
<reference evidence="2 3" key="1">
    <citation type="journal article" date="2021" name="Elife">
        <title>Chloroplast acquisition without the gene transfer in kleptoplastic sea slugs, Plakobranchus ocellatus.</title>
        <authorList>
            <person name="Maeda T."/>
            <person name="Takahashi S."/>
            <person name="Yoshida T."/>
            <person name="Shimamura S."/>
            <person name="Takaki Y."/>
            <person name="Nagai Y."/>
            <person name="Toyoda A."/>
            <person name="Suzuki Y."/>
            <person name="Arimoto A."/>
            <person name="Ishii H."/>
            <person name="Satoh N."/>
            <person name="Nishiyama T."/>
            <person name="Hasebe M."/>
            <person name="Maruyama T."/>
            <person name="Minagawa J."/>
            <person name="Obokata J."/>
            <person name="Shigenobu S."/>
        </authorList>
    </citation>
    <scope>NUCLEOTIDE SEQUENCE [LARGE SCALE GENOMIC DNA]</scope>
</reference>
<feature type="region of interest" description="Disordered" evidence="1">
    <location>
        <begin position="1"/>
        <end position="111"/>
    </location>
</feature>
<protein>
    <submittedName>
        <fullName evidence="2">Uncharacterized protein</fullName>
    </submittedName>
</protein>
<comment type="caution">
    <text evidence="2">The sequence shown here is derived from an EMBL/GenBank/DDBJ whole genome shotgun (WGS) entry which is preliminary data.</text>
</comment>
<dbReference type="Proteomes" id="UP000735302">
    <property type="component" value="Unassembled WGS sequence"/>
</dbReference>
<accession>A0AAV4DWE2</accession>